<dbReference type="Proteomes" id="UP000652761">
    <property type="component" value="Unassembled WGS sequence"/>
</dbReference>
<protein>
    <submittedName>
        <fullName evidence="1">Uncharacterized protein</fullName>
    </submittedName>
</protein>
<organism evidence="1 2">
    <name type="scientific">Colocasia esculenta</name>
    <name type="common">Wild taro</name>
    <name type="synonym">Arum esculentum</name>
    <dbReference type="NCBI Taxonomy" id="4460"/>
    <lineage>
        <taxon>Eukaryota</taxon>
        <taxon>Viridiplantae</taxon>
        <taxon>Streptophyta</taxon>
        <taxon>Embryophyta</taxon>
        <taxon>Tracheophyta</taxon>
        <taxon>Spermatophyta</taxon>
        <taxon>Magnoliopsida</taxon>
        <taxon>Liliopsida</taxon>
        <taxon>Araceae</taxon>
        <taxon>Aroideae</taxon>
        <taxon>Colocasieae</taxon>
        <taxon>Colocasia</taxon>
    </lineage>
</organism>
<keyword evidence="2" id="KW-1185">Reference proteome</keyword>
<gene>
    <name evidence="1" type="ORF">Taro_053191</name>
</gene>
<sequence>MKRSVSKKKKEKTTLYEFKNGLPAFPQSGNGGLATDTKYESIISSEEKVQVLRRVNCGYNFSIQVPYQDMKTRSKAQRMHGTSSFGFGFGAHPVGGIC</sequence>
<dbReference type="EMBL" id="NMUH01009554">
    <property type="protein sequence ID" value="MQM20176.1"/>
    <property type="molecule type" value="Genomic_DNA"/>
</dbReference>
<proteinExistence type="predicted"/>
<evidence type="ECO:0000313" key="2">
    <source>
        <dbReference type="Proteomes" id="UP000652761"/>
    </source>
</evidence>
<dbReference type="AlphaFoldDB" id="A0A843XLG9"/>
<accession>A0A843XLG9</accession>
<name>A0A843XLG9_COLES</name>
<comment type="caution">
    <text evidence="1">The sequence shown here is derived from an EMBL/GenBank/DDBJ whole genome shotgun (WGS) entry which is preliminary data.</text>
</comment>
<reference evidence="1" key="1">
    <citation type="submission" date="2017-07" db="EMBL/GenBank/DDBJ databases">
        <title>Taro Niue Genome Assembly and Annotation.</title>
        <authorList>
            <person name="Atibalentja N."/>
            <person name="Keating K."/>
            <person name="Fields C.J."/>
        </authorList>
    </citation>
    <scope>NUCLEOTIDE SEQUENCE</scope>
    <source>
        <strain evidence="1">Niue_2</strain>
        <tissue evidence="1">Leaf</tissue>
    </source>
</reference>
<evidence type="ECO:0000313" key="1">
    <source>
        <dbReference type="EMBL" id="MQM20176.1"/>
    </source>
</evidence>